<dbReference type="Proteomes" id="UP000467240">
    <property type="component" value="Unassembled WGS sequence"/>
</dbReference>
<accession>A0A7J5C0I1</accession>
<keyword evidence="2" id="KW-1185">Reference proteome</keyword>
<dbReference type="RefSeq" id="WP_158039497.1">
    <property type="nucleotide sequence ID" value="NZ_JACCFV010000001.1"/>
</dbReference>
<name>A0A7J5C0I1_9MICO</name>
<dbReference type="OrthoDB" id="581550at2"/>
<dbReference type="EMBL" id="WBJZ01000003">
    <property type="protein sequence ID" value="KAB1660397.1"/>
    <property type="molecule type" value="Genomic_DNA"/>
</dbReference>
<comment type="caution">
    <text evidence="1">The sequence shown here is derived from an EMBL/GenBank/DDBJ whole genome shotgun (WGS) entry which is preliminary data.</text>
</comment>
<reference evidence="1 2" key="1">
    <citation type="submission" date="2019-09" db="EMBL/GenBank/DDBJ databases">
        <title>Phylogeny of genus Pseudoclavibacter and closely related genus.</title>
        <authorList>
            <person name="Li Y."/>
        </authorList>
    </citation>
    <scope>NUCLEOTIDE SEQUENCE [LARGE SCALE GENOMIC DNA]</scope>
    <source>
        <strain evidence="1 2">DSM 23821</strain>
    </source>
</reference>
<evidence type="ECO:0000313" key="1">
    <source>
        <dbReference type="EMBL" id="KAB1660397.1"/>
    </source>
</evidence>
<sequence>MSLCTFTGCGRAQFEDGLCPRHWQQRRAGSPLQPVRNHMRKAERERLHPRVLELRDEGVPAERIAELLDLRMTTVLAWLREPHESAHEQVAEPVLHGVTAD</sequence>
<protein>
    <submittedName>
        <fullName evidence="1">Uncharacterized protein</fullName>
    </submittedName>
</protein>
<dbReference type="AlphaFoldDB" id="A0A7J5C0I1"/>
<organism evidence="1 2">
    <name type="scientific">Pseudoclavibacter chungangensis</name>
    <dbReference type="NCBI Taxonomy" id="587635"/>
    <lineage>
        <taxon>Bacteria</taxon>
        <taxon>Bacillati</taxon>
        <taxon>Actinomycetota</taxon>
        <taxon>Actinomycetes</taxon>
        <taxon>Micrococcales</taxon>
        <taxon>Microbacteriaceae</taxon>
        <taxon>Pseudoclavibacter</taxon>
    </lineage>
</organism>
<gene>
    <name evidence="1" type="ORF">F8O01_03490</name>
</gene>
<evidence type="ECO:0000313" key="2">
    <source>
        <dbReference type="Proteomes" id="UP000467240"/>
    </source>
</evidence>
<proteinExistence type="predicted"/>